<comment type="subcellular location">
    <subcellularLocation>
        <location evidence="1">Mitochondrion matrix</location>
        <location evidence="1">Mitochondrion nucleoid</location>
    </subcellularLocation>
</comment>
<dbReference type="eggNOG" id="KOG2298">
    <property type="taxonomic scope" value="Eukaryota"/>
</dbReference>
<protein>
    <recommendedName>
        <fullName evidence="9">DNA polymerase subunit gamma-2</fullName>
    </recommendedName>
    <alternativeName>
        <fullName evidence="11">Mitochondrial DNA polymerase accessory subunit</fullName>
    </alternativeName>
    <alternativeName>
        <fullName evidence="10">MtPolB</fullName>
    </alternativeName>
    <alternativeName>
        <fullName evidence="12">PolG-beta</fullName>
    </alternativeName>
</protein>
<evidence type="ECO:0000256" key="11">
    <source>
        <dbReference type="ARBA" id="ARBA00080083"/>
    </source>
</evidence>
<evidence type="ECO:0000313" key="16">
    <source>
        <dbReference type="Proteomes" id="UP000001646"/>
    </source>
</evidence>
<dbReference type="PANTHER" id="PTHR10745:SF8">
    <property type="entry name" value="DNA POLYMERASE SUBUNIT GAMMA-2, MITOCHONDRIAL"/>
    <property type="match status" value="1"/>
</dbReference>
<keyword evidence="6" id="KW-1135">Mitochondrion nucleoid</keyword>
<dbReference type="FunFam" id="3.40.50.800:FF:000014">
    <property type="entry name" value="Putative dna polymerase subunit gamma-2 mitochondrial"/>
    <property type="match status" value="1"/>
</dbReference>
<evidence type="ECO:0000256" key="3">
    <source>
        <dbReference type="ARBA" id="ARBA00022946"/>
    </source>
</evidence>
<feature type="chain" id="PRO_5003620785" description="DNA polymerase subunit gamma-2" evidence="13">
    <location>
        <begin position="23"/>
        <end position="469"/>
    </location>
</feature>
<reference evidence="15" key="2">
    <citation type="submission" date="2025-08" db="UniProtKB">
        <authorList>
            <consortium name="Ensembl"/>
        </authorList>
    </citation>
    <scope>IDENTIFICATION</scope>
</reference>
<dbReference type="SUPFAM" id="SSF52954">
    <property type="entry name" value="Class II aaRS ABD-related"/>
    <property type="match status" value="1"/>
</dbReference>
<name>H9G4Q9_ANOCA</name>
<dbReference type="GO" id="GO:0003677">
    <property type="term" value="F:DNA binding"/>
    <property type="evidence" value="ECO:0007669"/>
    <property type="project" value="UniProtKB-KW"/>
</dbReference>
<comment type="function">
    <text evidence="7">Accessory subunit of DNA polymerase gamma solely responsible for replication of mitochondrial DNA (mtDNA). Acts as an allosteric regulator of the holoenzyme activities. Enhances the polymerase activity and the processivity of POLG by increasing its interactions with the DNA template. Suppresses POLG exonucleolytic proofreading especially toward homopolymeric templates bearing mismatched termini. Binds to single-stranded DNA.</text>
</comment>
<keyword evidence="4" id="KW-0238">DNA-binding</keyword>
<keyword evidence="2" id="KW-0235">DNA replication</keyword>
<sequence length="469" mass="52228">MRLTGSRLAGFLLLLLRGCRRARRRGGEIGGFRGVPKRALSLEDGEGSSSTGEVSEALLSLCRRRHFLRDQDQGPTTWGSYLRGNHRGFGPLGVALRQNLAAQWWGSEAASRERVLGLGARASRPPSVAASPGTPSQALRAVAPAALRQAAEGGPALQKTLAASDTLREDLLHGVLEHYVECLELVNKRLPFGAAQIGTCFHAVATNEKENNVRTGERMMSILVWYSSGRTAGQWLDYWLRQRLQWWRKFAICPSNFSSSHHHDEEGRRGSNLYYSFPWGKELIETLRSLGDNELLKMYPGKGSQLHGRDGRKSMVPHILSVSGNLDSGVLAYLFDGFQLGENAVTRKKTQQRKVLKLHPSLTPIKVALDVARGPTTELRQVCQGLFSELLENGISVWPGYLETMPLTLEQLYTKYDEMSILFTILVSEATLENGVVQLRNRNTTMKEMMHISRLKDFLTKYISAAKNV</sequence>
<dbReference type="STRING" id="28377.ENSACAP00000001060"/>
<evidence type="ECO:0000256" key="12">
    <source>
        <dbReference type="ARBA" id="ARBA00083605"/>
    </source>
</evidence>
<dbReference type="PANTHER" id="PTHR10745">
    <property type="entry name" value="GLYCYL-TRNA SYNTHETASE/DNA POLYMERASE SUBUNIT GAMMA-2"/>
    <property type="match status" value="1"/>
</dbReference>
<dbReference type="InterPro" id="IPR045864">
    <property type="entry name" value="aa-tRNA-synth_II/BPL/LPL"/>
</dbReference>
<dbReference type="InterPro" id="IPR004154">
    <property type="entry name" value="Anticodon-bd"/>
</dbReference>
<dbReference type="InterPro" id="IPR036621">
    <property type="entry name" value="Anticodon-bd_dom_sf"/>
</dbReference>
<proteinExistence type="predicted"/>
<comment type="subunit">
    <text evidence="8">Heterotrimer composed of a catalytic subunit and a homodimer of accessory subunits (POLG:POLG2).</text>
</comment>
<evidence type="ECO:0000256" key="10">
    <source>
        <dbReference type="ARBA" id="ARBA00077312"/>
    </source>
</evidence>
<evidence type="ECO:0000256" key="8">
    <source>
        <dbReference type="ARBA" id="ARBA00065608"/>
    </source>
</evidence>
<dbReference type="KEGG" id="acs:100566044"/>
<dbReference type="InterPro" id="IPR042064">
    <property type="entry name" value="POLG2_C"/>
</dbReference>
<dbReference type="SUPFAM" id="SSF55681">
    <property type="entry name" value="Class II aaRS and biotin synthetases"/>
    <property type="match status" value="1"/>
</dbReference>
<dbReference type="Proteomes" id="UP000001646">
    <property type="component" value="Unplaced"/>
</dbReference>
<dbReference type="AlphaFoldDB" id="H9G4Q9"/>
<evidence type="ECO:0000256" key="5">
    <source>
        <dbReference type="ARBA" id="ARBA00023128"/>
    </source>
</evidence>
<dbReference type="Pfam" id="PF03129">
    <property type="entry name" value="HGTP_anticodon"/>
    <property type="match status" value="1"/>
</dbReference>
<gene>
    <name evidence="15" type="primary">ddx5</name>
</gene>
<evidence type="ECO:0000256" key="7">
    <source>
        <dbReference type="ARBA" id="ARBA00058907"/>
    </source>
</evidence>
<dbReference type="HOGENOM" id="CLU_055833_0_0_1"/>
<dbReference type="Gene3D" id="3.30.930.10">
    <property type="entry name" value="Bira Bifunctional Protein, Domain 2"/>
    <property type="match status" value="1"/>
</dbReference>
<dbReference type="GO" id="GO:0042645">
    <property type="term" value="C:mitochondrial nucleoid"/>
    <property type="evidence" value="ECO:0007669"/>
    <property type="project" value="UniProtKB-SubCell"/>
</dbReference>
<dbReference type="Bgee" id="ENSACAG00000000843">
    <property type="expression patterns" value="Expressed in hindlimb bud and 13 other cell types or tissues"/>
</dbReference>
<dbReference type="InterPro" id="IPR027031">
    <property type="entry name" value="Gly-tRNA_synthase/POLG2"/>
</dbReference>
<feature type="domain" description="Anticodon-binding" evidence="14">
    <location>
        <begin position="375"/>
        <end position="461"/>
    </location>
</feature>
<keyword evidence="5" id="KW-0496">Mitochondrion</keyword>
<dbReference type="CDD" id="cd02426">
    <property type="entry name" value="Pol_gamma_b_Cterm"/>
    <property type="match status" value="1"/>
</dbReference>
<evidence type="ECO:0000256" key="1">
    <source>
        <dbReference type="ARBA" id="ARBA00004436"/>
    </source>
</evidence>
<dbReference type="OrthoDB" id="57698at2759"/>
<reference evidence="15" key="3">
    <citation type="submission" date="2025-09" db="UniProtKB">
        <authorList>
            <consortium name="Ensembl"/>
        </authorList>
    </citation>
    <scope>IDENTIFICATION</scope>
</reference>
<organism evidence="15 16">
    <name type="scientific">Anolis carolinensis</name>
    <name type="common">Green anole</name>
    <name type="synonym">American chameleon</name>
    <dbReference type="NCBI Taxonomy" id="28377"/>
    <lineage>
        <taxon>Eukaryota</taxon>
        <taxon>Metazoa</taxon>
        <taxon>Chordata</taxon>
        <taxon>Craniata</taxon>
        <taxon>Vertebrata</taxon>
        <taxon>Euteleostomi</taxon>
        <taxon>Lepidosauria</taxon>
        <taxon>Squamata</taxon>
        <taxon>Bifurcata</taxon>
        <taxon>Unidentata</taxon>
        <taxon>Episquamata</taxon>
        <taxon>Toxicofera</taxon>
        <taxon>Iguania</taxon>
        <taxon>Dactyloidae</taxon>
        <taxon>Anolis</taxon>
    </lineage>
</organism>
<evidence type="ECO:0000256" key="2">
    <source>
        <dbReference type="ARBA" id="ARBA00022705"/>
    </source>
</evidence>
<keyword evidence="3" id="KW-0809">Transit peptide</keyword>
<feature type="signal peptide" evidence="13">
    <location>
        <begin position="1"/>
        <end position="22"/>
    </location>
</feature>
<dbReference type="GO" id="GO:0006264">
    <property type="term" value="P:mitochondrial DNA replication"/>
    <property type="evidence" value="ECO:0007669"/>
    <property type="project" value="UniProtKB-ARBA"/>
</dbReference>
<dbReference type="Ensembl" id="ENSACAT00000001089.4">
    <property type="protein sequence ID" value="ENSACAP00000001060.3"/>
    <property type="gene ID" value="ENSACAG00000000843.4"/>
</dbReference>
<evidence type="ECO:0000256" key="6">
    <source>
        <dbReference type="ARBA" id="ARBA00023271"/>
    </source>
</evidence>
<evidence type="ECO:0000259" key="14">
    <source>
        <dbReference type="Pfam" id="PF03129"/>
    </source>
</evidence>
<dbReference type="Gene3D" id="3.40.50.800">
    <property type="entry name" value="Anticodon-binding domain"/>
    <property type="match status" value="1"/>
</dbReference>
<reference evidence="15" key="1">
    <citation type="submission" date="2009-12" db="EMBL/GenBank/DDBJ databases">
        <title>The Genome Sequence of Anolis carolinensis (Green Anole Lizard).</title>
        <authorList>
            <consortium name="The Genome Sequencing Platform"/>
            <person name="Di Palma F."/>
            <person name="Alfoldi J."/>
            <person name="Heiman D."/>
            <person name="Young S."/>
            <person name="Grabherr M."/>
            <person name="Johnson J."/>
            <person name="Lander E.S."/>
            <person name="Lindblad-Toh K."/>
        </authorList>
    </citation>
    <scope>NUCLEOTIDE SEQUENCE [LARGE SCALE GENOMIC DNA]</scope>
    <source>
        <strain evidence="15">JBL SC #1</strain>
    </source>
</reference>
<evidence type="ECO:0000256" key="9">
    <source>
        <dbReference type="ARBA" id="ARBA00068035"/>
    </source>
</evidence>
<evidence type="ECO:0000256" key="4">
    <source>
        <dbReference type="ARBA" id="ARBA00023125"/>
    </source>
</evidence>
<accession>H9G4Q9</accession>
<evidence type="ECO:0000256" key="13">
    <source>
        <dbReference type="SAM" id="SignalP"/>
    </source>
</evidence>
<keyword evidence="13" id="KW-0732">Signal</keyword>
<keyword evidence="16" id="KW-1185">Reference proteome</keyword>
<evidence type="ECO:0000313" key="15">
    <source>
        <dbReference type="Ensembl" id="ENSACAP00000001060.3"/>
    </source>
</evidence>
<dbReference type="GeneTree" id="ENSGT00940000154705"/>